<reference evidence="6" key="2">
    <citation type="submission" date="2025-08" db="UniProtKB">
        <authorList>
            <consortium name="Ensembl"/>
        </authorList>
    </citation>
    <scope>IDENTIFICATION</scope>
</reference>
<dbReference type="STRING" id="161767.ENSAPEP00000016638"/>
<dbReference type="GO" id="GO:0043005">
    <property type="term" value="C:neuron projection"/>
    <property type="evidence" value="ECO:0007669"/>
    <property type="project" value="TreeGrafter"/>
</dbReference>
<keyword evidence="7" id="KW-1185">Reference proteome</keyword>
<evidence type="ECO:0000256" key="4">
    <source>
        <dbReference type="ARBA" id="ARBA00023319"/>
    </source>
</evidence>
<dbReference type="Pfam" id="PF07679">
    <property type="entry name" value="I-set"/>
    <property type="match status" value="5"/>
</dbReference>
<dbReference type="FunFam" id="2.60.40.10:FF:000022">
    <property type="entry name" value="Cardiac titin"/>
    <property type="match status" value="4"/>
</dbReference>
<keyword evidence="4" id="KW-0393">Immunoglobulin domain</keyword>
<keyword evidence="1" id="KW-0732">Signal</keyword>
<feature type="domain" description="Ig-like" evidence="5">
    <location>
        <begin position="170"/>
        <end position="259"/>
    </location>
</feature>
<dbReference type="InterPro" id="IPR036179">
    <property type="entry name" value="Ig-like_dom_sf"/>
</dbReference>
<dbReference type="GeneTree" id="ENSGT01110000267173"/>
<dbReference type="PANTHER" id="PTHR12231">
    <property type="entry name" value="CTX-RELATED TYPE I TRANSMEMBRANE PROTEIN"/>
    <property type="match status" value="1"/>
</dbReference>
<proteinExistence type="predicted"/>
<reference evidence="6 7" key="1">
    <citation type="submission" date="2018-03" db="EMBL/GenBank/DDBJ databases">
        <title>Finding Nemo's genes: A chromosome-scale reference assembly of the genome of the orange clownfish Amphiprion percula.</title>
        <authorList>
            <person name="Lehmann R."/>
        </authorList>
    </citation>
    <scope>NUCLEOTIDE SEQUENCE</scope>
</reference>
<evidence type="ECO:0000256" key="1">
    <source>
        <dbReference type="ARBA" id="ARBA00022729"/>
    </source>
</evidence>
<organism evidence="6 7">
    <name type="scientific">Amphiprion percula</name>
    <name type="common">Orange clownfish</name>
    <name type="synonym">Lutjanus percula</name>
    <dbReference type="NCBI Taxonomy" id="161767"/>
    <lineage>
        <taxon>Eukaryota</taxon>
        <taxon>Metazoa</taxon>
        <taxon>Chordata</taxon>
        <taxon>Craniata</taxon>
        <taxon>Vertebrata</taxon>
        <taxon>Euteleostomi</taxon>
        <taxon>Actinopterygii</taxon>
        <taxon>Neopterygii</taxon>
        <taxon>Teleostei</taxon>
        <taxon>Neoteleostei</taxon>
        <taxon>Acanthomorphata</taxon>
        <taxon>Ovalentaria</taxon>
        <taxon>Pomacentridae</taxon>
        <taxon>Amphiprion</taxon>
    </lineage>
</organism>
<dbReference type="SUPFAM" id="SSF48726">
    <property type="entry name" value="Immunoglobulin"/>
    <property type="match status" value="5"/>
</dbReference>
<evidence type="ECO:0000256" key="3">
    <source>
        <dbReference type="ARBA" id="ARBA00023157"/>
    </source>
</evidence>
<dbReference type="Proteomes" id="UP000265080">
    <property type="component" value="Chromosome 12"/>
</dbReference>
<dbReference type="PROSITE" id="PS50835">
    <property type="entry name" value="IG_LIKE"/>
    <property type="match status" value="5"/>
</dbReference>
<evidence type="ECO:0000256" key="2">
    <source>
        <dbReference type="ARBA" id="ARBA00022737"/>
    </source>
</evidence>
<dbReference type="InterPro" id="IPR013098">
    <property type="entry name" value="Ig_I-set"/>
</dbReference>
<dbReference type="Ensembl" id="ENSAPET00000017096.1">
    <property type="protein sequence ID" value="ENSAPEP00000016638.1"/>
    <property type="gene ID" value="ENSAPEG00000011887.1"/>
</dbReference>
<dbReference type="InterPro" id="IPR003599">
    <property type="entry name" value="Ig_sub"/>
</dbReference>
<dbReference type="GO" id="GO:0055013">
    <property type="term" value="P:cardiac muscle cell development"/>
    <property type="evidence" value="ECO:0007669"/>
    <property type="project" value="UniProtKB-ARBA"/>
</dbReference>
<name>A0A3P8SWT1_AMPPE</name>
<keyword evidence="2" id="KW-0677">Repeat</keyword>
<dbReference type="PANTHER" id="PTHR12231:SF218">
    <property type="entry name" value="MICROFIBRILLAR-ASSOCIATED PROTEIN 3-LIKE"/>
    <property type="match status" value="1"/>
</dbReference>
<evidence type="ECO:0000259" key="5">
    <source>
        <dbReference type="PROSITE" id="PS50835"/>
    </source>
</evidence>
<evidence type="ECO:0000313" key="7">
    <source>
        <dbReference type="Proteomes" id="UP000265080"/>
    </source>
</evidence>
<reference evidence="6" key="3">
    <citation type="submission" date="2025-09" db="UniProtKB">
        <authorList>
            <consortium name="Ensembl"/>
        </authorList>
    </citation>
    <scope>IDENTIFICATION</scope>
</reference>
<feature type="domain" description="Ig-like" evidence="5">
    <location>
        <begin position="283"/>
        <end position="370"/>
    </location>
</feature>
<dbReference type="SMART" id="SM00409">
    <property type="entry name" value="IG"/>
    <property type="match status" value="5"/>
</dbReference>
<dbReference type="InterPro" id="IPR013783">
    <property type="entry name" value="Ig-like_fold"/>
</dbReference>
<dbReference type="SMART" id="SM00408">
    <property type="entry name" value="IGc2"/>
    <property type="match status" value="5"/>
</dbReference>
<dbReference type="InterPro" id="IPR007110">
    <property type="entry name" value="Ig-like_dom"/>
</dbReference>
<dbReference type="AlphaFoldDB" id="A0A3P8SWT1"/>
<feature type="domain" description="Ig-like" evidence="5">
    <location>
        <begin position="375"/>
        <end position="463"/>
    </location>
</feature>
<accession>A0A3P8SWT1</accession>
<protein>
    <recommendedName>
        <fullName evidence="5">Ig-like domain-containing protein</fullName>
    </recommendedName>
</protein>
<dbReference type="InterPro" id="IPR051170">
    <property type="entry name" value="Neural/epithelial_adhesion"/>
</dbReference>
<sequence length="470" mass="51643">AHLECLVSGSLPLTVQWYKDEREIQTDDKHKCTFFENVAFLEISDLDTKNSGSYTCIATNKAGAVQCSGILFVKEPPCVLEKPESMNVLPGSKVQFNVLVSGTPPLTIKWFKNKKEVLSSADCSVVKDNTSSSLELFFAKTSDSGDYVCEIQNDVGSTSCQAALFIKEPPFFIEKPEDVSSVRVGDRKVFECQVSGTPQISVRWFRDGAEILQSVHHRMSFLNSAATLEICQVSELHSGKYFCKASNEAGTESCCFELEVKGWFFFTCLHLVSYNPAKYCKPPCFVEELSSLEVVKGSTAVFACKVAGSPPLNVTWFKDKKPIKSSQKHVIVDGENMGLKIQDCKVEDVGTYRCVVANEVGSCAGFALLSLKVPPTFVQRIENVSTVLGDVAVFSCSVEGSPPLSVQWLKDETWIPEDPNIKRSFQNNEATLRIPACEATHGGKYTCQVVNEVGQDSCFATLTVEGTSYA</sequence>
<dbReference type="CDD" id="cd00096">
    <property type="entry name" value="Ig"/>
    <property type="match status" value="2"/>
</dbReference>
<dbReference type="GO" id="GO:0003007">
    <property type="term" value="P:heart morphogenesis"/>
    <property type="evidence" value="ECO:0007669"/>
    <property type="project" value="UniProtKB-ARBA"/>
</dbReference>
<evidence type="ECO:0000313" key="6">
    <source>
        <dbReference type="Ensembl" id="ENSAPEP00000016638.1"/>
    </source>
</evidence>
<dbReference type="Gene3D" id="2.60.40.10">
    <property type="entry name" value="Immunoglobulins"/>
    <property type="match status" value="5"/>
</dbReference>
<feature type="domain" description="Ig-like" evidence="5">
    <location>
        <begin position="77"/>
        <end position="165"/>
    </location>
</feature>
<keyword evidence="3" id="KW-1015">Disulfide bond</keyword>
<dbReference type="InterPro" id="IPR003598">
    <property type="entry name" value="Ig_sub2"/>
</dbReference>
<dbReference type="OMA" id="DPNMQTS"/>
<feature type="domain" description="Ig-like" evidence="5">
    <location>
        <begin position="1"/>
        <end position="60"/>
    </location>
</feature>
<dbReference type="FunFam" id="2.60.40.10:FF:000107">
    <property type="entry name" value="Myosin, light chain kinase a"/>
    <property type="match status" value="1"/>
</dbReference>